<feature type="non-terminal residue" evidence="1">
    <location>
        <position position="1"/>
    </location>
</feature>
<name>X1UA02_9ZZZZ</name>
<comment type="caution">
    <text evidence="1">The sequence shown here is derived from an EMBL/GenBank/DDBJ whole genome shotgun (WGS) entry which is preliminary data.</text>
</comment>
<proteinExistence type="predicted"/>
<dbReference type="EMBL" id="BARW01021198">
    <property type="protein sequence ID" value="GAJ00427.1"/>
    <property type="molecule type" value="Genomic_DNA"/>
</dbReference>
<protein>
    <submittedName>
        <fullName evidence="1">Uncharacterized protein</fullName>
    </submittedName>
</protein>
<evidence type="ECO:0000313" key="1">
    <source>
        <dbReference type="EMBL" id="GAJ00427.1"/>
    </source>
</evidence>
<accession>X1UA02</accession>
<dbReference type="AlphaFoldDB" id="X1UA02"/>
<sequence>GVHADVEGRNINIHIVGRSFPKHPDCELGNDIDHINFDKLERVS</sequence>
<organism evidence="1">
    <name type="scientific">marine sediment metagenome</name>
    <dbReference type="NCBI Taxonomy" id="412755"/>
    <lineage>
        <taxon>unclassified sequences</taxon>
        <taxon>metagenomes</taxon>
        <taxon>ecological metagenomes</taxon>
    </lineage>
</organism>
<gene>
    <name evidence="1" type="ORF">S12H4_35665</name>
</gene>
<reference evidence="1" key="1">
    <citation type="journal article" date="2014" name="Front. Microbiol.">
        <title>High frequency of phylogenetically diverse reductive dehalogenase-homologous genes in deep subseafloor sedimentary metagenomes.</title>
        <authorList>
            <person name="Kawai M."/>
            <person name="Futagami T."/>
            <person name="Toyoda A."/>
            <person name="Takaki Y."/>
            <person name="Nishi S."/>
            <person name="Hori S."/>
            <person name="Arai W."/>
            <person name="Tsubouchi T."/>
            <person name="Morono Y."/>
            <person name="Uchiyama I."/>
            <person name="Ito T."/>
            <person name="Fujiyama A."/>
            <person name="Inagaki F."/>
            <person name="Takami H."/>
        </authorList>
    </citation>
    <scope>NUCLEOTIDE SEQUENCE</scope>
    <source>
        <strain evidence="1">Expedition CK06-06</strain>
    </source>
</reference>